<reference evidence="1" key="2">
    <citation type="submission" date="2015-01" db="EMBL/GenBank/DDBJ databases">
        <authorList>
            <person name="Xiang T."/>
            <person name="Song Y."/>
            <person name="Huang L."/>
            <person name="Wang B."/>
            <person name="Wu P."/>
        </authorList>
    </citation>
    <scope>NUCLEOTIDE SEQUENCE</scope>
    <source>
        <strain evidence="1">BW11M1</strain>
    </source>
</reference>
<sequence length="78" mass="8849">MSLHAYIKALDRTALDDLARRCQTTAGQLKQIAYGNRRANAGLAINLERETEGQVACEELRPDIDWAYLRQSNKDTKQ</sequence>
<dbReference type="InterPro" id="IPR031856">
    <property type="entry name" value="YdaS_toxin-like"/>
</dbReference>
<reference evidence="1" key="1">
    <citation type="journal article" date="2015" name="Genome Biol. Evol.">
        <title>Different Ancestries of R Tailocins in Rhizospheric Pseudomonas Isolates.</title>
        <authorList>
            <person name="Ghequire M.G."/>
            <person name="Dillen Y."/>
            <person name="Lambrichts I."/>
            <person name="Proost P."/>
            <person name="Wattiez R."/>
            <person name="De Mot R."/>
        </authorList>
    </citation>
    <scope>NUCLEOTIDE SEQUENCE</scope>
    <source>
        <strain evidence="1">BW11M1</strain>
    </source>
</reference>
<accession>A0A0N9MHC4</accession>
<name>A0A0N9MHC4_PSEPU</name>
<organism evidence="1">
    <name type="scientific">Pseudomonas putida</name>
    <name type="common">Arthrobacter siderocapsulatus</name>
    <dbReference type="NCBI Taxonomy" id="303"/>
    <lineage>
        <taxon>Bacteria</taxon>
        <taxon>Pseudomonadati</taxon>
        <taxon>Pseudomonadota</taxon>
        <taxon>Gammaproteobacteria</taxon>
        <taxon>Pseudomonadales</taxon>
        <taxon>Pseudomonadaceae</taxon>
        <taxon>Pseudomonas</taxon>
    </lineage>
</organism>
<protein>
    <submittedName>
        <fullName evidence="1">Putative repressor</fullName>
    </submittedName>
</protein>
<dbReference type="GO" id="GO:0003677">
    <property type="term" value="F:DNA binding"/>
    <property type="evidence" value="ECO:0007669"/>
    <property type="project" value="InterPro"/>
</dbReference>
<dbReference type="Pfam" id="PF15943">
    <property type="entry name" value="YdaS_toxin"/>
    <property type="match status" value="1"/>
</dbReference>
<evidence type="ECO:0000313" key="1">
    <source>
        <dbReference type="EMBL" id="ALG76474.1"/>
    </source>
</evidence>
<dbReference type="AlphaFoldDB" id="A0A0N9MHC4"/>
<dbReference type="Gene3D" id="1.10.260.40">
    <property type="entry name" value="lambda repressor-like DNA-binding domains"/>
    <property type="match status" value="1"/>
</dbReference>
<dbReference type="EMBL" id="KP698091">
    <property type="protein sequence ID" value="ALG76474.1"/>
    <property type="molecule type" value="Genomic_DNA"/>
</dbReference>
<dbReference type="InterPro" id="IPR010982">
    <property type="entry name" value="Lambda_DNA-bd_dom_sf"/>
</dbReference>
<proteinExistence type="predicted"/>